<evidence type="ECO:0000313" key="2">
    <source>
        <dbReference type="Proteomes" id="UP000030152"/>
    </source>
</evidence>
<evidence type="ECO:0008006" key="3">
    <source>
        <dbReference type="Google" id="ProtNLM"/>
    </source>
</evidence>
<dbReference type="STRING" id="1121895.GCA_000378485_01172"/>
<dbReference type="Proteomes" id="UP000030152">
    <property type="component" value="Unassembled WGS sequence"/>
</dbReference>
<comment type="caution">
    <text evidence="1">The sequence shown here is derived from an EMBL/GenBank/DDBJ whole genome shotgun (WGS) entry which is preliminary data.</text>
</comment>
<evidence type="ECO:0000313" key="1">
    <source>
        <dbReference type="EMBL" id="KGO88047.1"/>
    </source>
</evidence>
<reference evidence="1 2" key="1">
    <citation type="submission" date="2013-09" db="EMBL/GenBank/DDBJ databases">
        <authorList>
            <person name="Zeng Z."/>
            <person name="Chen C."/>
        </authorList>
    </citation>
    <scope>NUCLEOTIDE SEQUENCE [LARGE SCALE GENOMIC DNA]</scope>
    <source>
        <strain evidence="1 2">WB 3.3-2</strain>
    </source>
</reference>
<gene>
    <name evidence="1" type="ORF">Q765_03020</name>
</gene>
<sequence length="222" mass="25572">MKKKIVLLGLLALPLVLYIYFSMAKHNSLFLPVITKNVNELPQGKTFTDSVVKLKDKITIVGFLGNDVIKRKESIFNIDQKLNAKYRAFKDFQIVMLMPDGTQEDVKKVEQSLKVMGDISNWKFVFTSPEEINKFYASLKVKEPLDKDLGTFNIFIVDKTLNLRGRKGEVKNRKDNAYKDGYNSFSAADLHNDMTDDVKIVLREYRLALRRNNTEKGAKREI</sequence>
<dbReference type="RefSeq" id="WP_020212302.1">
    <property type="nucleotide sequence ID" value="NZ_JRLX01000002.1"/>
</dbReference>
<accession>A0A0A2M5U8</accession>
<dbReference type="Gene3D" id="3.40.30.10">
    <property type="entry name" value="Glutaredoxin"/>
    <property type="match status" value="1"/>
</dbReference>
<organism evidence="1 2">
    <name type="scientific">Flavobacterium rivuli WB 3.3-2 = DSM 21788</name>
    <dbReference type="NCBI Taxonomy" id="1121895"/>
    <lineage>
        <taxon>Bacteria</taxon>
        <taxon>Pseudomonadati</taxon>
        <taxon>Bacteroidota</taxon>
        <taxon>Flavobacteriia</taxon>
        <taxon>Flavobacteriales</taxon>
        <taxon>Flavobacteriaceae</taxon>
        <taxon>Flavobacterium</taxon>
    </lineage>
</organism>
<name>A0A0A2M5U8_9FLAO</name>
<proteinExistence type="predicted"/>
<dbReference type="OrthoDB" id="1437325at2"/>
<protein>
    <recommendedName>
        <fullName evidence="3">Membrane or secreted protein</fullName>
    </recommendedName>
</protein>
<dbReference type="eggNOG" id="ENOG5030HX5">
    <property type="taxonomic scope" value="Bacteria"/>
</dbReference>
<dbReference type="EMBL" id="JRLX01000002">
    <property type="protein sequence ID" value="KGO88047.1"/>
    <property type="molecule type" value="Genomic_DNA"/>
</dbReference>
<dbReference type="AlphaFoldDB" id="A0A0A2M5U8"/>
<keyword evidence="2" id="KW-1185">Reference proteome</keyword>